<name>W2THP8_NECAM</name>
<dbReference type="Proteomes" id="UP000053676">
    <property type="component" value="Unassembled WGS sequence"/>
</dbReference>
<gene>
    <name evidence="1" type="ORF">NECAME_09090</name>
</gene>
<sequence>MKTKFLDLLRSVMVNPRYLNRCKEITKILCCAATEAVDSLLEQNGSGSDYRLLRGRFSFTRTEEKAAKCRERNLRTTINWDLFATLASFWEDSAMDNIDEEYDWLVEHHHDCAKKAESFKTTKRRLSLETLGLG</sequence>
<evidence type="ECO:0000313" key="1">
    <source>
        <dbReference type="EMBL" id="ETN80542.1"/>
    </source>
</evidence>
<dbReference type="EMBL" id="KI659052">
    <property type="protein sequence ID" value="ETN80542.1"/>
    <property type="molecule type" value="Genomic_DNA"/>
</dbReference>
<organism evidence="1 2">
    <name type="scientific">Necator americanus</name>
    <name type="common">Human hookworm</name>
    <dbReference type="NCBI Taxonomy" id="51031"/>
    <lineage>
        <taxon>Eukaryota</taxon>
        <taxon>Metazoa</taxon>
        <taxon>Ecdysozoa</taxon>
        <taxon>Nematoda</taxon>
        <taxon>Chromadorea</taxon>
        <taxon>Rhabditida</taxon>
        <taxon>Rhabditina</taxon>
        <taxon>Rhabditomorpha</taxon>
        <taxon>Strongyloidea</taxon>
        <taxon>Ancylostomatidae</taxon>
        <taxon>Bunostominae</taxon>
        <taxon>Necator</taxon>
    </lineage>
</organism>
<keyword evidence="2" id="KW-1185">Reference proteome</keyword>
<protein>
    <submittedName>
        <fullName evidence="1">Uncharacterized protein</fullName>
    </submittedName>
</protein>
<dbReference type="AlphaFoldDB" id="W2THP8"/>
<dbReference type="KEGG" id="nai:NECAME_09090"/>
<reference evidence="2" key="1">
    <citation type="journal article" date="2014" name="Nat. Genet.">
        <title>Genome of the human hookworm Necator americanus.</title>
        <authorList>
            <person name="Tang Y.T."/>
            <person name="Gao X."/>
            <person name="Rosa B.A."/>
            <person name="Abubucker S."/>
            <person name="Hallsworth-Pepin K."/>
            <person name="Martin J."/>
            <person name="Tyagi R."/>
            <person name="Heizer E."/>
            <person name="Zhang X."/>
            <person name="Bhonagiri-Palsikar V."/>
            <person name="Minx P."/>
            <person name="Warren W.C."/>
            <person name="Wang Q."/>
            <person name="Zhan B."/>
            <person name="Hotez P.J."/>
            <person name="Sternberg P.W."/>
            <person name="Dougall A."/>
            <person name="Gaze S.T."/>
            <person name="Mulvenna J."/>
            <person name="Sotillo J."/>
            <person name="Ranganathan S."/>
            <person name="Rabelo E.M."/>
            <person name="Wilson R.K."/>
            <person name="Felgner P.L."/>
            <person name="Bethony J."/>
            <person name="Hawdon J.M."/>
            <person name="Gasser R.B."/>
            <person name="Loukas A."/>
            <person name="Mitreva M."/>
        </authorList>
    </citation>
    <scope>NUCLEOTIDE SEQUENCE [LARGE SCALE GENOMIC DNA]</scope>
</reference>
<accession>W2THP8</accession>
<evidence type="ECO:0000313" key="2">
    <source>
        <dbReference type="Proteomes" id="UP000053676"/>
    </source>
</evidence>
<proteinExistence type="predicted"/>